<comment type="caution">
    <text evidence="1">The sequence shown here is derived from an EMBL/GenBank/DDBJ whole genome shotgun (WGS) entry which is preliminary data.</text>
</comment>
<dbReference type="Proteomes" id="UP000235943">
    <property type="component" value="Unassembled WGS sequence"/>
</dbReference>
<gene>
    <name evidence="1" type="ORF">C1J00_04920</name>
</gene>
<dbReference type="RefSeq" id="WP_102907791.1">
    <property type="nucleotide sequence ID" value="NZ_POUC01000019.1"/>
</dbReference>
<dbReference type="SUPFAM" id="SSF56801">
    <property type="entry name" value="Acetyl-CoA synthetase-like"/>
    <property type="match status" value="1"/>
</dbReference>
<proteinExistence type="predicted"/>
<name>A0A2N8TWB8_9ACTN</name>
<organism evidence="1 2">
    <name type="scientific">Streptomyces cahuitamycinicus</name>
    <dbReference type="NCBI Taxonomy" id="2070367"/>
    <lineage>
        <taxon>Bacteria</taxon>
        <taxon>Bacillati</taxon>
        <taxon>Actinomycetota</taxon>
        <taxon>Actinomycetes</taxon>
        <taxon>Kitasatosporales</taxon>
        <taxon>Streptomycetaceae</taxon>
        <taxon>Streptomyces</taxon>
    </lineage>
</organism>
<dbReference type="OrthoDB" id="4144229at2"/>
<evidence type="ECO:0000313" key="1">
    <source>
        <dbReference type="EMBL" id="PNG23301.1"/>
    </source>
</evidence>
<keyword evidence="2" id="KW-1185">Reference proteome</keyword>
<dbReference type="AlphaFoldDB" id="A0A2N8TWB8"/>
<reference evidence="1 2" key="1">
    <citation type="submission" date="2018-01" db="EMBL/GenBank/DDBJ databases">
        <title>Draft genome sequence of Streptomyces sp. 13K301.</title>
        <authorList>
            <person name="Sahin N."/>
            <person name="Saygin H."/>
            <person name="Ay H."/>
        </authorList>
    </citation>
    <scope>NUCLEOTIDE SEQUENCE [LARGE SCALE GENOMIC DNA]</scope>
    <source>
        <strain evidence="1 2">13K301</strain>
    </source>
</reference>
<protein>
    <recommendedName>
        <fullName evidence="3">AMP-dependent synthetase/ligase domain-containing protein</fullName>
    </recommendedName>
</protein>
<dbReference type="InterPro" id="IPR042099">
    <property type="entry name" value="ANL_N_sf"/>
</dbReference>
<accession>A0A2N8TWB8</accession>
<evidence type="ECO:0008006" key="3">
    <source>
        <dbReference type="Google" id="ProtNLM"/>
    </source>
</evidence>
<evidence type="ECO:0000313" key="2">
    <source>
        <dbReference type="Proteomes" id="UP000235943"/>
    </source>
</evidence>
<dbReference type="Gene3D" id="3.40.50.12780">
    <property type="entry name" value="N-terminal domain of ligase-like"/>
    <property type="match status" value="1"/>
</dbReference>
<sequence>MTTTTSIAAHYEQFLELLTRDPVPAPTAADGREPVRARYGERVDASGGSQPIVMTRDEWILNQIDLTLALGRLLTEDDVVVSAVPYELSFVGAEVDRVIEMVGASVISVGTSGTICPMPRLLGLIEQYEVTALVCSPSFAAELANLALSLGRRPEDSTIRTIICVGEACSTERLDRIGAAWAARTSALYGTPSTPTVAVACDHGALHLCDHRLRAEVRGGLRGELLLDGSPTGELVELWPAERRCHCGSASRVLVPLGSAASAVRGPDGLVSTLDVERIVFGHRRLAPHFACAVRDGTFHVTCAVAGPQAVDLGAMRRAIRSGIGEALGVEAEVTVVGVQDWSTATS</sequence>
<dbReference type="EMBL" id="POUC01000019">
    <property type="protein sequence ID" value="PNG23301.1"/>
    <property type="molecule type" value="Genomic_DNA"/>
</dbReference>